<organism evidence="3 4">
    <name type="scientific">Pendulispora rubella</name>
    <dbReference type="NCBI Taxonomy" id="2741070"/>
    <lineage>
        <taxon>Bacteria</taxon>
        <taxon>Pseudomonadati</taxon>
        <taxon>Myxococcota</taxon>
        <taxon>Myxococcia</taxon>
        <taxon>Myxococcales</taxon>
        <taxon>Sorangiineae</taxon>
        <taxon>Pendulisporaceae</taxon>
        <taxon>Pendulispora</taxon>
    </lineage>
</organism>
<dbReference type="InterPro" id="IPR003367">
    <property type="entry name" value="Thrombospondin_3-like_rpt"/>
</dbReference>
<dbReference type="EMBL" id="CP089983">
    <property type="protein sequence ID" value="WXB03845.1"/>
    <property type="molecule type" value="Genomic_DNA"/>
</dbReference>
<keyword evidence="1" id="KW-0732">Signal</keyword>
<protein>
    <submittedName>
        <fullName evidence="3">Thrombospondin type 3 repeat-containing protein</fullName>
    </submittedName>
</protein>
<feature type="region of interest" description="Disordered" evidence="2">
    <location>
        <begin position="26"/>
        <end position="58"/>
    </location>
</feature>
<feature type="compositionally biased region" description="Acidic residues" evidence="2">
    <location>
        <begin position="28"/>
        <end position="42"/>
    </location>
</feature>
<evidence type="ECO:0000313" key="3">
    <source>
        <dbReference type="EMBL" id="WXB03845.1"/>
    </source>
</evidence>
<gene>
    <name evidence="3" type="ORF">LVJ94_43935</name>
</gene>
<evidence type="ECO:0000256" key="1">
    <source>
        <dbReference type="ARBA" id="ARBA00022729"/>
    </source>
</evidence>
<dbReference type="SUPFAM" id="SSF103647">
    <property type="entry name" value="TSP type-3 repeat"/>
    <property type="match status" value="1"/>
</dbReference>
<reference evidence="3" key="1">
    <citation type="submission" date="2021-12" db="EMBL/GenBank/DDBJ databases">
        <title>Discovery of the Pendulisporaceae a myxobacterial family with distinct sporulation behavior and unique specialized metabolism.</title>
        <authorList>
            <person name="Garcia R."/>
            <person name="Popoff A."/>
            <person name="Bader C.D."/>
            <person name="Loehr J."/>
            <person name="Walesch S."/>
            <person name="Walt C."/>
            <person name="Boldt J."/>
            <person name="Bunk B."/>
            <person name="Haeckl F.J.F.P.J."/>
            <person name="Gunesch A.P."/>
            <person name="Birkelbach J."/>
            <person name="Nuebel U."/>
            <person name="Pietschmann T."/>
            <person name="Bach T."/>
            <person name="Mueller R."/>
        </authorList>
    </citation>
    <scope>NUCLEOTIDE SEQUENCE</scope>
    <source>
        <strain evidence="3">MSr11367</strain>
    </source>
</reference>
<evidence type="ECO:0000256" key="2">
    <source>
        <dbReference type="SAM" id="MobiDB-lite"/>
    </source>
</evidence>
<keyword evidence="4" id="KW-1185">Reference proteome</keyword>
<dbReference type="InterPro" id="IPR028974">
    <property type="entry name" value="TSP_type-3_rpt"/>
</dbReference>
<accession>A0ABZ2KZ47</accession>
<sequence length="280" mass="29405">MLEPRLPHILVWVSLIVCTLACSKGEESPDQDDPGTSEDLDGDGVVNARDNCPAVRNADQTDRDLDRIGDACDCDPGDAKLASYRVAAGPENFSPPEGFAREHWALSGGALLQSRLEAGASDVAFLSGGTMGDVWASVSSASTGIANFGGKNLRQIFLVFGASVDASHAFEAEGCGIEVDSAQAPEEAQLSVLRFGGSADAITITPLARVPRNPVDVNEVFRLEMNVRAGAIACSLTFGNGKTVNVSATGLSSVQGSVGLLTRETKARFTELRVCRYEAL</sequence>
<dbReference type="Proteomes" id="UP001374803">
    <property type="component" value="Chromosome"/>
</dbReference>
<evidence type="ECO:0000313" key="4">
    <source>
        <dbReference type="Proteomes" id="UP001374803"/>
    </source>
</evidence>
<proteinExistence type="predicted"/>
<name>A0ABZ2KZ47_9BACT</name>
<dbReference type="Pfam" id="PF02412">
    <property type="entry name" value="TSP_3"/>
    <property type="match status" value="1"/>
</dbReference>
<dbReference type="Gene3D" id="4.10.1080.10">
    <property type="entry name" value="TSP type-3 repeat"/>
    <property type="match status" value="1"/>
</dbReference>
<dbReference type="RefSeq" id="WP_394833480.1">
    <property type="nucleotide sequence ID" value="NZ_CP089929.1"/>
</dbReference>